<protein>
    <recommendedName>
        <fullName evidence="3 9">Superoxide dismutase</fullName>
        <ecNumber evidence="3 9">1.15.1.1</ecNumber>
    </recommendedName>
</protein>
<dbReference type="InterPro" id="IPR019832">
    <property type="entry name" value="Mn/Fe_SOD_C"/>
</dbReference>
<dbReference type="InterPro" id="IPR019831">
    <property type="entry name" value="Mn/Fe_SOD_N"/>
</dbReference>
<dbReference type="Pfam" id="PF02777">
    <property type="entry name" value="Sod_Fe_C"/>
    <property type="match status" value="1"/>
</dbReference>
<feature type="domain" description="Manganese/iron superoxide dismutase C-terminal" evidence="12">
    <location>
        <begin position="144"/>
        <end position="239"/>
    </location>
</feature>
<dbReference type="PRINTS" id="PR01703">
    <property type="entry name" value="MNSODISMTASE"/>
</dbReference>
<dbReference type="GO" id="GO:0046872">
    <property type="term" value="F:metal ion binding"/>
    <property type="evidence" value="ECO:0007669"/>
    <property type="project" value="UniProtKB-KW"/>
</dbReference>
<dbReference type="InterPro" id="IPR019833">
    <property type="entry name" value="Mn/Fe_SOD_BS"/>
</dbReference>
<keyword evidence="10" id="KW-0732">Signal</keyword>
<keyword evidence="14" id="KW-1185">Reference proteome</keyword>
<feature type="chain" id="PRO_5029701867" description="Superoxide dismutase" evidence="10">
    <location>
        <begin position="22"/>
        <end position="255"/>
    </location>
</feature>
<dbReference type="PANTHER" id="PTHR43595">
    <property type="entry name" value="37S RIBOSOMAL PROTEIN S26, MITOCHONDRIAL"/>
    <property type="match status" value="1"/>
</dbReference>
<evidence type="ECO:0000256" key="3">
    <source>
        <dbReference type="ARBA" id="ARBA00012682"/>
    </source>
</evidence>
<dbReference type="Proteomes" id="UP000594262">
    <property type="component" value="Unplaced"/>
</dbReference>
<feature type="domain" description="Manganese/iron superoxide dismutase N-terminal" evidence="11">
    <location>
        <begin position="35"/>
        <end position="128"/>
    </location>
</feature>
<evidence type="ECO:0000259" key="11">
    <source>
        <dbReference type="Pfam" id="PF00081"/>
    </source>
</evidence>
<dbReference type="Gene3D" id="1.10.287.990">
    <property type="entry name" value="Fe,Mn superoxide dismutase (SOD) domain"/>
    <property type="match status" value="1"/>
</dbReference>
<comment type="similarity">
    <text evidence="2 9">Belongs to the iron/manganese superoxide dismutase family.</text>
</comment>
<reference evidence="13" key="1">
    <citation type="submission" date="2021-01" db="UniProtKB">
        <authorList>
            <consortium name="EnsemblMetazoa"/>
        </authorList>
    </citation>
    <scope>IDENTIFICATION</scope>
</reference>
<dbReference type="OrthoDB" id="239262at2759"/>
<dbReference type="InterPro" id="IPR036314">
    <property type="entry name" value="SOD_C_sf"/>
</dbReference>
<evidence type="ECO:0000256" key="6">
    <source>
        <dbReference type="ARBA" id="ARBA00023211"/>
    </source>
</evidence>
<evidence type="ECO:0000256" key="1">
    <source>
        <dbReference type="ARBA" id="ARBA00002170"/>
    </source>
</evidence>
<name>A0A7M5U0J9_9CNID</name>
<feature type="binding site" evidence="8">
    <location>
        <position position="59"/>
    </location>
    <ligand>
        <name>Mn(2+)</name>
        <dbReference type="ChEBI" id="CHEBI:29035"/>
    </ligand>
</feature>
<dbReference type="SUPFAM" id="SSF46609">
    <property type="entry name" value="Fe,Mn superoxide dismutase (SOD), N-terminal domain"/>
    <property type="match status" value="1"/>
</dbReference>
<dbReference type="PROSITE" id="PS00088">
    <property type="entry name" value="SOD_MN"/>
    <property type="match status" value="1"/>
</dbReference>
<keyword evidence="6" id="KW-0464">Manganese</keyword>
<evidence type="ECO:0000256" key="7">
    <source>
        <dbReference type="ARBA" id="ARBA00049204"/>
    </source>
</evidence>
<dbReference type="GO" id="GO:0004784">
    <property type="term" value="F:superoxide dismutase activity"/>
    <property type="evidence" value="ECO:0007669"/>
    <property type="project" value="UniProtKB-EC"/>
</dbReference>
<accession>A0A7M5U0J9</accession>
<feature type="signal peptide" evidence="10">
    <location>
        <begin position="1"/>
        <end position="21"/>
    </location>
</feature>
<evidence type="ECO:0000256" key="10">
    <source>
        <dbReference type="SAM" id="SignalP"/>
    </source>
</evidence>
<keyword evidence="5 9" id="KW-0560">Oxidoreductase</keyword>
<feature type="binding site" evidence="8">
    <location>
        <position position="207"/>
    </location>
    <ligand>
        <name>Mn(2+)</name>
        <dbReference type="ChEBI" id="CHEBI:29035"/>
    </ligand>
</feature>
<dbReference type="Pfam" id="PF00081">
    <property type="entry name" value="Sod_Fe_N"/>
    <property type="match status" value="1"/>
</dbReference>
<evidence type="ECO:0000313" key="13">
    <source>
        <dbReference type="EnsemblMetazoa" id="CLYHEMP004476.1"/>
    </source>
</evidence>
<evidence type="ECO:0000256" key="2">
    <source>
        <dbReference type="ARBA" id="ARBA00008714"/>
    </source>
</evidence>
<comment type="function">
    <text evidence="9">Destroys radicals which are normally produced within the cells and which are toxic to biological systems.</text>
</comment>
<evidence type="ECO:0000313" key="14">
    <source>
        <dbReference type="Proteomes" id="UP000594262"/>
    </source>
</evidence>
<evidence type="ECO:0000256" key="8">
    <source>
        <dbReference type="PIRSR" id="PIRSR000349-1"/>
    </source>
</evidence>
<evidence type="ECO:0000256" key="4">
    <source>
        <dbReference type="ARBA" id="ARBA00022723"/>
    </source>
</evidence>
<dbReference type="Gene3D" id="3.55.40.20">
    <property type="entry name" value="Iron/manganese superoxide dismutase, C-terminal domain"/>
    <property type="match status" value="1"/>
</dbReference>
<proteinExistence type="inferred from homology"/>
<evidence type="ECO:0000256" key="5">
    <source>
        <dbReference type="ARBA" id="ARBA00023002"/>
    </source>
</evidence>
<dbReference type="RefSeq" id="XP_066918542.1">
    <property type="nucleotide sequence ID" value="XM_067062441.1"/>
</dbReference>
<dbReference type="PANTHER" id="PTHR43595:SF2">
    <property type="entry name" value="SMALL RIBOSOMAL SUBUNIT PROTEIN MS42"/>
    <property type="match status" value="1"/>
</dbReference>
<comment type="function">
    <text evidence="1">Destroys superoxide anion radicals which are normally produced within the cells and which are toxic to biological systems.</text>
</comment>
<keyword evidence="4 8" id="KW-0479">Metal-binding</keyword>
<dbReference type="InterPro" id="IPR001189">
    <property type="entry name" value="Mn/Fe_SOD"/>
</dbReference>
<dbReference type="AlphaFoldDB" id="A0A7M5U0J9"/>
<dbReference type="InterPro" id="IPR036324">
    <property type="entry name" value="Mn/Fe_SOD_N_sf"/>
</dbReference>
<evidence type="ECO:0000259" key="12">
    <source>
        <dbReference type="Pfam" id="PF02777"/>
    </source>
</evidence>
<organism evidence="13 14">
    <name type="scientific">Clytia hemisphaerica</name>
    <dbReference type="NCBI Taxonomy" id="252671"/>
    <lineage>
        <taxon>Eukaryota</taxon>
        <taxon>Metazoa</taxon>
        <taxon>Cnidaria</taxon>
        <taxon>Hydrozoa</taxon>
        <taxon>Hydroidolina</taxon>
        <taxon>Leptothecata</taxon>
        <taxon>Obeliida</taxon>
        <taxon>Clytiidae</taxon>
        <taxon>Clytia</taxon>
    </lineage>
</organism>
<dbReference type="PIRSF" id="PIRSF000349">
    <property type="entry name" value="SODismutase"/>
    <property type="match status" value="1"/>
</dbReference>
<comment type="catalytic activity">
    <reaction evidence="7 9">
        <text>2 superoxide + 2 H(+) = H2O2 + O2</text>
        <dbReference type="Rhea" id="RHEA:20696"/>
        <dbReference type="ChEBI" id="CHEBI:15378"/>
        <dbReference type="ChEBI" id="CHEBI:15379"/>
        <dbReference type="ChEBI" id="CHEBI:16240"/>
        <dbReference type="ChEBI" id="CHEBI:18421"/>
        <dbReference type="EC" id="1.15.1.1"/>
    </reaction>
</comment>
<dbReference type="GeneID" id="136805874"/>
<feature type="binding site" evidence="8">
    <location>
        <position position="211"/>
    </location>
    <ligand>
        <name>Mn(2+)</name>
        <dbReference type="ChEBI" id="CHEBI:29035"/>
    </ligand>
</feature>
<dbReference type="SUPFAM" id="SSF54719">
    <property type="entry name" value="Fe,Mn superoxide dismutase (SOD), C-terminal domain"/>
    <property type="match status" value="1"/>
</dbReference>
<dbReference type="EnsemblMetazoa" id="CLYHEMT004476.1">
    <property type="protein sequence ID" value="CLYHEMP004476.1"/>
    <property type="gene ID" value="CLYHEMG004476"/>
</dbReference>
<dbReference type="EC" id="1.15.1.1" evidence="3 9"/>
<evidence type="ECO:0000256" key="9">
    <source>
        <dbReference type="RuleBase" id="RU000414"/>
    </source>
</evidence>
<dbReference type="GO" id="GO:0005737">
    <property type="term" value="C:cytoplasm"/>
    <property type="evidence" value="ECO:0007669"/>
    <property type="project" value="TreeGrafter"/>
</dbReference>
<feature type="binding site" evidence="8">
    <location>
        <position position="120"/>
    </location>
    <ligand>
        <name>Mn(2+)</name>
        <dbReference type="ChEBI" id="CHEBI:29035"/>
    </ligand>
</feature>
<sequence length="255" mass="29971">MLNLGILFITINVFMFGQSSKDEIYLGVDQFQEYYDLPELPYSLDSLEPWIDAETMNVHFKGHHASYMAKMNAALTEWRKSEPENELAKKSLVDILKDVDSIPEKWRTAIRNNGGGYLNHIFYFATMSPNPKGMEHTMPLGILTNFRKSFHNFTHFQSWMSKEAMNLFGSGYVWLCREPNGGFFTIYATKDQASPITYGLQPILVIDVWEHAYYLKHKNKRKNYIDNWWKIVDFSKVEALLNWWLNFEKKSHDEL</sequence>